<keyword evidence="2" id="KW-1185">Reference proteome</keyword>
<sequence>MSNHHTLLIVNYVYPLLTSPGLSYSQSPPCITHYLQSPFLSLSVTLASTSHSLLTTTKSHHIHNNISTSFIMVITITMPPSSLTITSMDSSLLPITSVLTLLTTNPLLLISSLPPPASIHQAQSPQLFFLLFIKSYKC</sequence>
<comment type="caution">
    <text evidence="1">The sequence shown here is derived from an EMBL/GenBank/DDBJ whole genome shotgun (WGS) entry which is preliminary data.</text>
</comment>
<reference evidence="1 2" key="1">
    <citation type="journal article" date="2024" name="BMC Genomics">
        <title>Genome assembly of redclaw crayfish (Cherax quadricarinatus) provides insights into its immune adaptation and hypoxia tolerance.</title>
        <authorList>
            <person name="Liu Z."/>
            <person name="Zheng J."/>
            <person name="Li H."/>
            <person name="Fang K."/>
            <person name="Wang S."/>
            <person name="He J."/>
            <person name="Zhou D."/>
            <person name="Weng S."/>
            <person name="Chi M."/>
            <person name="Gu Z."/>
            <person name="He J."/>
            <person name="Li F."/>
            <person name="Wang M."/>
        </authorList>
    </citation>
    <scope>NUCLEOTIDE SEQUENCE [LARGE SCALE GENOMIC DNA]</scope>
    <source>
        <strain evidence="1">ZL_2023a</strain>
    </source>
</reference>
<accession>A0AAW0Y3R9</accession>
<dbReference type="AlphaFoldDB" id="A0AAW0Y3R9"/>
<evidence type="ECO:0000313" key="2">
    <source>
        <dbReference type="Proteomes" id="UP001445076"/>
    </source>
</evidence>
<evidence type="ECO:0000313" key="1">
    <source>
        <dbReference type="EMBL" id="KAK8746061.1"/>
    </source>
</evidence>
<protein>
    <submittedName>
        <fullName evidence="1">Uncharacterized protein</fullName>
    </submittedName>
</protein>
<gene>
    <name evidence="1" type="ORF">OTU49_017244</name>
</gene>
<proteinExistence type="predicted"/>
<dbReference type="EMBL" id="JARKIK010000018">
    <property type="protein sequence ID" value="KAK8746061.1"/>
    <property type="molecule type" value="Genomic_DNA"/>
</dbReference>
<name>A0AAW0Y3R9_CHEQU</name>
<dbReference type="Proteomes" id="UP001445076">
    <property type="component" value="Unassembled WGS sequence"/>
</dbReference>
<organism evidence="1 2">
    <name type="scientific">Cherax quadricarinatus</name>
    <name type="common">Australian red claw crayfish</name>
    <dbReference type="NCBI Taxonomy" id="27406"/>
    <lineage>
        <taxon>Eukaryota</taxon>
        <taxon>Metazoa</taxon>
        <taxon>Ecdysozoa</taxon>
        <taxon>Arthropoda</taxon>
        <taxon>Crustacea</taxon>
        <taxon>Multicrustacea</taxon>
        <taxon>Malacostraca</taxon>
        <taxon>Eumalacostraca</taxon>
        <taxon>Eucarida</taxon>
        <taxon>Decapoda</taxon>
        <taxon>Pleocyemata</taxon>
        <taxon>Astacidea</taxon>
        <taxon>Parastacoidea</taxon>
        <taxon>Parastacidae</taxon>
        <taxon>Cherax</taxon>
    </lineage>
</organism>